<dbReference type="EMBL" id="JAHWQX010000001">
    <property type="protein sequence ID" value="MBW3096043.1"/>
    <property type="molecule type" value="Genomic_DNA"/>
</dbReference>
<evidence type="ECO:0000313" key="3">
    <source>
        <dbReference type="EMBL" id="MBW3096043.1"/>
    </source>
</evidence>
<gene>
    <name evidence="3" type="primary">terL</name>
    <name evidence="3" type="ORF">KY465_01980</name>
</gene>
<feature type="domain" description="Terminase large subunit gp17-like C-terminal" evidence="2">
    <location>
        <begin position="326"/>
        <end position="464"/>
    </location>
</feature>
<organism evidence="3 4">
    <name type="scientific">Pseudohoeflea coraliihabitans</name>
    <dbReference type="NCBI Taxonomy" id="2860393"/>
    <lineage>
        <taxon>Bacteria</taxon>
        <taxon>Pseudomonadati</taxon>
        <taxon>Pseudomonadota</taxon>
        <taxon>Alphaproteobacteria</taxon>
        <taxon>Hyphomicrobiales</taxon>
        <taxon>Rhizobiaceae</taxon>
        <taxon>Pseudohoeflea</taxon>
    </lineage>
</organism>
<dbReference type="RefSeq" id="WP_219157895.1">
    <property type="nucleotide sequence ID" value="NZ_JAHWQX010000001.1"/>
</dbReference>
<dbReference type="NCBIfam" id="TIGR01630">
    <property type="entry name" value="psiM2_ORF9"/>
    <property type="match status" value="1"/>
</dbReference>
<evidence type="ECO:0000259" key="2">
    <source>
        <dbReference type="Pfam" id="PF17289"/>
    </source>
</evidence>
<evidence type="ECO:0000256" key="1">
    <source>
        <dbReference type="ARBA" id="ARBA00022612"/>
    </source>
</evidence>
<accession>A0ABS6WJC3</accession>
<evidence type="ECO:0000313" key="4">
    <source>
        <dbReference type="Proteomes" id="UP001430804"/>
    </source>
</evidence>
<dbReference type="InterPro" id="IPR006517">
    <property type="entry name" value="Phage_terminase_lsu-like_C"/>
</dbReference>
<comment type="caution">
    <text evidence="3">The sequence shown here is derived from an EMBL/GenBank/DDBJ whole genome shotgun (WGS) entry which is preliminary data.</text>
</comment>
<dbReference type="Proteomes" id="UP001430804">
    <property type="component" value="Unassembled WGS sequence"/>
</dbReference>
<keyword evidence="4" id="KW-1185">Reference proteome</keyword>
<sequence length="481" mass="53469">MTGRPPKQQSANPAEHHIRALLQLARGELATFTGLAFLTIQPGEPYLTNWHIRAISHALGEVMNGRCKRLIITMPPRSLKSIAASIAFPAFVLGHDPSKKIINVSYAQSLSVQLANGFRSIVEAPFYRHLFPDFKVSDRKNTENELQTTQGGFRMATSVGGQLTGRGADIIIIDDPMKADDVSSATTRQRIVEWMQTTLMSRLNSQREGAIVVVMQRLHVDDLAGVLLESGGWTHLNLPAIAEEDQRIPTGDGKHHHRAVGDLLHPERCGKAELDQLRRDIGSLGFSAQYQQSPAPPDGNLVKRAWFRNFDLQILNTRGMTIVQCWDTALKGDPSCDYSVCSTWARDGSKFYLLDVLRRRMAYPELLQAALKAEDDYRPEALLIEAAGSGISLSADLNHRGIATIAVNSRGDKESRLARVSAMIESGSVFLPEIAPWKDDFMMEVLSFPSGRHDDQVDSMSQALIWMKDEKPTGRFWIGKF</sequence>
<reference evidence="3" key="1">
    <citation type="submission" date="2021-07" db="EMBL/GenBank/DDBJ databases">
        <title>Pseudohoeflea marina sp. nov. a polyhydroxyalcanoate-producing bacterium.</title>
        <authorList>
            <person name="Zheng W."/>
            <person name="Yu S."/>
            <person name="Huang Y."/>
        </authorList>
    </citation>
    <scope>NUCLEOTIDE SEQUENCE</scope>
    <source>
        <strain evidence="3">DP4N28-3</strain>
    </source>
</reference>
<dbReference type="Pfam" id="PF17289">
    <property type="entry name" value="Terminase_6C"/>
    <property type="match status" value="1"/>
</dbReference>
<keyword evidence="1" id="KW-1188">Viral release from host cell</keyword>
<name>A0ABS6WJC3_9HYPH</name>
<protein>
    <submittedName>
        <fullName evidence="3">Phage terminase large subunit</fullName>
    </submittedName>
</protein>
<dbReference type="InterPro" id="IPR035421">
    <property type="entry name" value="Terminase_6C"/>
</dbReference>
<proteinExistence type="predicted"/>